<dbReference type="GO" id="GO:0042130">
    <property type="term" value="P:negative regulation of T cell proliferation"/>
    <property type="evidence" value="ECO:0007669"/>
    <property type="project" value="TreeGrafter"/>
</dbReference>
<sequence>MATAVLLCLCLFSAIGVLIQGVSDSGVSDSGVSDSGVSDSGVSDSGVSDSGVSDSGGLGLVLEATQVSCAVGTKCLLPCDFSVGSNAAVHWRKSPGEARVHSFYNNQDQLQNQHQDYRDRTFVFQSQIHRGNASLQLSEVKVQDAGTYVCDTSSNTDSSVSIVDLHVFEEGSELVCSAKGIYPEPEINWVFFTEAKTVVHQREDRLYDITSTVTLTDTHRLLSTLGAAGTPFYLCTVSTAHSSWRTELQEKIDHLEVINNEAVLRCFDIKEPVKSVVWKFNQTQTILTRTGSEIIYNETWRPLVDELTKSGRLVLINLTNAQMGLYSCHISTEDNVTVIAETQLQMKQHDLILFFYLYLYLPSVLVTYLIK</sequence>
<keyword evidence="2" id="KW-1003">Cell membrane</keyword>
<feature type="domain" description="Ig-like" evidence="14">
    <location>
        <begin position="63"/>
        <end position="161"/>
    </location>
</feature>
<evidence type="ECO:0000256" key="12">
    <source>
        <dbReference type="SAM" id="Phobius"/>
    </source>
</evidence>
<keyword evidence="8" id="KW-0675">Receptor</keyword>
<keyword evidence="9" id="KW-0325">Glycoprotein</keyword>
<dbReference type="GO" id="GO:0006955">
    <property type="term" value="P:immune response"/>
    <property type="evidence" value="ECO:0007669"/>
    <property type="project" value="TreeGrafter"/>
</dbReference>
<dbReference type="FunFam" id="2.60.40.10:FF:000142">
    <property type="entry name" value="V-set domain-containing T-cell activation inhibitor 1"/>
    <property type="match status" value="1"/>
</dbReference>
<evidence type="ECO:0000256" key="9">
    <source>
        <dbReference type="ARBA" id="ARBA00023180"/>
    </source>
</evidence>
<dbReference type="GO" id="GO:0007166">
    <property type="term" value="P:cell surface receptor signaling pathway"/>
    <property type="evidence" value="ECO:0007669"/>
    <property type="project" value="TreeGrafter"/>
</dbReference>
<evidence type="ECO:0000256" key="1">
    <source>
        <dbReference type="ARBA" id="ARBA00004251"/>
    </source>
</evidence>
<dbReference type="GO" id="GO:0031295">
    <property type="term" value="P:T cell costimulation"/>
    <property type="evidence" value="ECO:0007669"/>
    <property type="project" value="TreeGrafter"/>
</dbReference>
<reference evidence="16" key="1">
    <citation type="submission" date="2024-04" db="EMBL/GenBank/DDBJ databases">
        <title>Salinicola lusitanus LLJ914,a marine bacterium isolated from the Okinawa Trough.</title>
        <authorList>
            <person name="Li J."/>
        </authorList>
    </citation>
    <scope>NUCLEOTIDE SEQUENCE [LARGE SCALE GENOMIC DNA]</scope>
</reference>
<gene>
    <name evidence="15" type="ORF">WMY93_029624</name>
</gene>
<dbReference type="Proteomes" id="UP001460270">
    <property type="component" value="Unassembled WGS sequence"/>
</dbReference>
<evidence type="ECO:0000313" key="16">
    <source>
        <dbReference type="Proteomes" id="UP001460270"/>
    </source>
</evidence>
<dbReference type="InterPro" id="IPR003599">
    <property type="entry name" value="Ig_sub"/>
</dbReference>
<comment type="subcellular location">
    <subcellularLocation>
        <location evidence="1">Cell membrane</location>
        <topology evidence="1">Single-pass type I membrane protein</topology>
    </subcellularLocation>
</comment>
<feature type="chain" id="PRO_5043317698" description="Ig-like domain-containing protein" evidence="13">
    <location>
        <begin position="17"/>
        <end position="371"/>
    </location>
</feature>
<evidence type="ECO:0000256" key="3">
    <source>
        <dbReference type="ARBA" id="ARBA00022692"/>
    </source>
</evidence>
<evidence type="ECO:0000256" key="13">
    <source>
        <dbReference type="SAM" id="SignalP"/>
    </source>
</evidence>
<protein>
    <recommendedName>
        <fullName evidence="14">Ig-like domain-containing protein</fullName>
    </recommendedName>
</protein>
<keyword evidence="10" id="KW-0393">Immunoglobulin domain</keyword>
<dbReference type="PANTHER" id="PTHR25466">
    <property type="entry name" value="T-LYMPHOCYTE ACTIVATION ANTIGEN"/>
    <property type="match status" value="1"/>
</dbReference>
<evidence type="ECO:0000256" key="7">
    <source>
        <dbReference type="ARBA" id="ARBA00023157"/>
    </source>
</evidence>
<dbReference type="PANTHER" id="PTHR25466:SF14">
    <property type="entry name" value="BUTYROPHILIN SUBFAMILY 2 MEMBER A2-LIKE-RELATED"/>
    <property type="match status" value="1"/>
</dbReference>
<accession>A0AAW0MM62</accession>
<dbReference type="PROSITE" id="PS50835">
    <property type="entry name" value="IG_LIKE"/>
    <property type="match status" value="2"/>
</dbReference>
<organism evidence="15 16">
    <name type="scientific">Mugilogobius chulae</name>
    <name type="common">yellowstripe goby</name>
    <dbReference type="NCBI Taxonomy" id="88201"/>
    <lineage>
        <taxon>Eukaryota</taxon>
        <taxon>Metazoa</taxon>
        <taxon>Chordata</taxon>
        <taxon>Craniata</taxon>
        <taxon>Vertebrata</taxon>
        <taxon>Euteleostomi</taxon>
        <taxon>Actinopterygii</taxon>
        <taxon>Neopterygii</taxon>
        <taxon>Teleostei</taxon>
        <taxon>Neoteleostei</taxon>
        <taxon>Acanthomorphata</taxon>
        <taxon>Gobiaria</taxon>
        <taxon>Gobiiformes</taxon>
        <taxon>Gobioidei</taxon>
        <taxon>Gobiidae</taxon>
        <taxon>Gobionellinae</taxon>
        <taxon>Mugilogobius</taxon>
    </lineage>
</organism>
<dbReference type="AlphaFoldDB" id="A0AAW0MM62"/>
<comment type="caution">
    <text evidence="15">The sequence shown here is derived from an EMBL/GenBank/DDBJ whole genome shotgun (WGS) entry which is preliminary data.</text>
</comment>
<feature type="transmembrane region" description="Helical" evidence="12">
    <location>
        <begin position="351"/>
        <end position="370"/>
    </location>
</feature>
<keyword evidence="16" id="KW-1185">Reference proteome</keyword>
<proteinExistence type="predicted"/>
<evidence type="ECO:0000256" key="6">
    <source>
        <dbReference type="ARBA" id="ARBA00023136"/>
    </source>
</evidence>
<evidence type="ECO:0000256" key="11">
    <source>
        <dbReference type="SAM" id="MobiDB-lite"/>
    </source>
</evidence>
<dbReference type="InterPro" id="IPR007110">
    <property type="entry name" value="Ig-like_dom"/>
</dbReference>
<dbReference type="SUPFAM" id="SSF48726">
    <property type="entry name" value="Immunoglobulin"/>
    <property type="match status" value="2"/>
</dbReference>
<name>A0AAW0MM62_9GOBI</name>
<dbReference type="InterPro" id="IPR036179">
    <property type="entry name" value="Ig-like_dom_sf"/>
</dbReference>
<dbReference type="Gene3D" id="2.60.40.10">
    <property type="entry name" value="Immunoglobulins"/>
    <property type="match status" value="3"/>
</dbReference>
<dbReference type="Pfam" id="PF07686">
    <property type="entry name" value="V-set"/>
    <property type="match status" value="1"/>
</dbReference>
<dbReference type="InterPro" id="IPR003598">
    <property type="entry name" value="Ig_sub2"/>
</dbReference>
<dbReference type="SMART" id="SM00409">
    <property type="entry name" value="IG"/>
    <property type="match status" value="2"/>
</dbReference>
<dbReference type="InterPro" id="IPR013783">
    <property type="entry name" value="Ig-like_fold"/>
</dbReference>
<dbReference type="InterPro" id="IPR013106">
    <property type="entry name" value="Ig_V-set"/>
</dbReference>
<evidence type="ECO:0000313" key="15">
    <source>
        <dbReference type="EMBL" id="KAK7881215.1"/>
    </source>
</evidence>
<dbReference type="GO" id="GO:0042102">
    <property type="term" value="P:positive regulation of T cell proliferation"/>
    <property type="evidence" value="ECO:0007669"/>
    <property type="project" value="TreeGrafter"/>
</dbReference>
<feature type="domain" description="Ig-like" evidence="14">
    <location>
        <begin position="170"/>
        <end position="253"/>
    </location>
</feature>
<keyword evidence="7" id="KW-1015">Disulfide bond</keyword>
<evidence type="ECO:0000259" key="14">
    <source>
        <dbReference type="PROSITE" id="PS50835"/>
    </source>
</evidence>
<evidence type="ECO:0000256" key="10">
    <source>
        <dbReference type="ARBA" id="ARBA00023319"/>
    </source>
</evidence>
<dbReference type="InterPro" id="IPR051713">
    <property type="entry name" value="T-cell_Activation_Regulation"/>
</dbReference>
<evidence type="ECO:0000256" key="2">
    <source>
        <dbReference type="ARBA" id="ARBA00022475"/>
    </source>
</evidence>
<feature type="signal peptide" evidence="13">
    <location>
        <begin position="1"/>
        <end position="16"/>
    </location>
</feature>
<dbReference type="EMBL" id="JBBPFD010000022">
    <property type="protein sequence ID" value="KAK7881215.1"/>
    <property type="molecule type" value="Genomic_DNA"/>
</dbReference>
<keyword evidence="4 13" id="KW-0732">Signal</keyword>
<dbReference type="SMART" id="SM00408">
    <property type="entry name" value="IGc2"/>
    <property type="match status" value="2"/>
</dbReference>
<dbReference type="GO" id="GO:0009897">
    <property type="term" value="C:external side of plasma membrane"/>
    <property type="evidence" value="ECO:0007669"/>
    <property type="project" value="TreeGrafter"/>
</dbReference>
<dbReference type="GO" id="GO:0071222">
    <property type="term" value="P:cellular response to lipopolysaccharide"/>
    <property type="evidence" value="ECO:0007669"/>
    <property type="project" value="TreeGrafter"/>
</dbReference>
<keyword evidence="3 12" id="KW-0812">Transmembrane</keyword>
<feature type="region of interest" description="Disordered" evidence="11">
    <location>
        <begin position="30"/>
        <end position="50"/>
    </location>
</feature>
<keyword evidence="6 12" id="KW-0472">Membrane</keyword>
<keyword evidence="5 12" id="KW-1133">Transmembrane helix</keyword>
<evidence type="ECO:0000256" key="4">
    <source>
        <dbReference type="ARBA" id="ARBA00022729"/>
    </source>
</evidence>
<evidence type="ECO:0000256" key="8">
    <source>
        <dbReference type="ARBA" id="ARBA00023170"/>
    </source>
</evidence>
<dbReference type="SMART" id="SM00406">
    <property type="entry name" value="IGv"/>
    <property type="match status" value="1"/>
</dbReference>
<evidence type="ECO:0000256" key="5">
    <source>
        <dbReference type="ARBA" id="ARBA00022989"/>
    </source>
</evidence>